<feature type="chain" id="PRO_5002839185" evidence="1">
    <location>
        <begin position="17"/>
        <end position="456"/>
    </location>
</feature>
<keyword evidence="1" id="KW-0732">Signal</keyword>
<keyword evidence="3" id="KW-1185">Reference proteome</keyword>
<dbReference type="GeneID" id="7450604"/>
<name>B5YNW4_THAPS</name>
<dbReference type="GO" id="GO:0005615">
    <property type="term" value="C:extracellular space"/>
    <property type="evidence" value="ECO:0000318"/>
    <property type="project" value="GO_Central"/>
</dbReference>
<dbReference type="InterPro" id="IPR035940">
    <property type="entry name" value="CAP_sf"/>
</dbReference>
<dbReference type="Proteomes" id="UP000001449">
    <property type="component" value="Chromosome 7"/>
</dbReference>
<evidence type="ECO:0000313" key="3">
    <source>
        <dbReference type="Proteomes" id="UP000001449"/>
    </source>
</evidence>
<dbReference type="PaxDb" id="35128-Thaps7293"/>
<feature type="signal peptide" evidence="1">
    <location>
        <begin position="1"/>
        <end position="16"/>
    </location>
</feature>
<dbReference type="KEGG" id="tps:THAPS_7293"/>
<dbReference type="HOGENOM" id="CLU_600661_0_0_1"/>
<proteinExistence type="predicted"/>
<protein>
    <submittedName>
        <fullName evidence="2">Uncharacterized protein</fullName>
    </submittedName>
</protein>
<dbReference type="SUPFAM" id="SSF55797">
    <property type="entry name" value="PR-1-like"/>
    <property type="match status" value="1"/>
</dbReference>
<dbReference type="Gene3D" id="3.40.33.10">
    <property type="entry name" value="CAP"/>
    <property type="match status" value="1"/>
</dbReference>
<organism evidence="2 3">
    <name type="scientific">Thalassiosira pseudonana</name>
    <name type="common">Marine diatom</name>
    <name type="synonym">Cyclotella nana</name>
    <dbReference type="NCBI Taxonomy" id="35128"/>
    <lineage>
        <taxon>Eukaryota</taxon>
        <taxon>Sar</taxon>
        <taxon>Stramenopiles</taxon>
        <taxon>Ochrophyta</taxon>
        <taxon>Bacillariophyta</taxon>
        <taxon>Coscinodiscophyceae</taxon>
        <taxon>Thalassiosirophycidae</taxon>
        <taxon>Thalassiosirales</taxon>
        <taxon>Thalassiosiraceae</taxon>
        <taxon>Thalassiosira</taxon>
    </lineage>
</organism>
<reference evidence="2 3" key="1">
    <citation type="journal article" date="2004" name="Science">
        <title>The genome of the diatom Thalassiosira pseudonana: ecology, evolution, and metabolism.</title>
        <authorList>
            <person name="Armbrust E.V."/>
            <person name="Berges J.A."/>
            <person name="Bowler C."/>
            <person name="Green B.R."/>
            <person name="Martinez D."/>
            <person name="Putnam N.H."/>
            <person name="Zhou S."/>
            <person name="Allen A.E."/>
            <person name="Apt K.E."/>
            <person name="Bechner M."/>
            <person name="Brzezinski M.A."/>
            <person name="Chaal B.K."/>
            <person name="Chiovitti A."/>
            <person name="Davis A.K."/>
            <person name="Demarest M.S."/>
            <person name="Detter J.C."/>
            <person name="Glavina T."/>
            <person name="Goodstein D."/>
            <person name="Hadi M.Z."/>
            <person name="Hellsten U."/>
            <person name="Hildebrand M."/>
            <person name="Jenkins B.D."/>
            <person name="Jurka J."/>
            <person name="Kapitonov V.V."/>
            <person name="Kroger N."/>
            <person name="Lau W.W."/>
            <person name="Lane T.W."/>
            <person name="Larimer F.W."/>
            <person name="Lippmeier J.C."/>
            <person name="Lucas S."/>
            <person name="Medina M."/>
            <person name="Montsant A."/>
            <person name="Obornik M."/>
            <person name="Parker M.S."/>
            <person name="Palenik B."/>
            <person name="Pazour G.J."/>
            <person name="Richardson P.M."/>
            <person name="Rynearson T.A."/>
            <person name="Saito M.A."/>
            <person name="Schwartz D.C."/>
            <person name="Thamatrakoln K."/>
            <person name="Valentin K."/>
            <person name="Vardi A."/>
            <person name="Wilkerson F.P."/>
            <person name="Rokhsar D.S."/>
        </authorList>
    </citation>
    <scope>NUCLEOTIDE SEQUENCE [LARGE SCALE GENOMIC DNA]</scope>
    <source>
        <strain evidence="2 3">CCMP1335</strain>
    </source>
</reference>
<gene>
    <name evidence="2" type="ORF">THAPS_7293</name>
</gene>
<dbReference type="RefSeq" id="XP_002296338.1">
    <property type="nucleotide sequence ID" value="XM_002296302.1"/>
</dbReference>
<reference evidence="2 3" key="2">
    <citation type="journal article" date="2008" name="Nature">
        <title>The Phaeodactylum genome reveals the evolutionary history of diatom genomes.</title>
        <authorList>
            <person name="Bowler C."/>
            <person name="Allen A.E."/>
            <person name="Badger J.H."/>
            <person name="Grimwood J."/>
            <person name="Jabbari K."/>
            <person name="Kuo A."/>
            <person name="Maheswari U."/>
            <person name="Martens C."/>
            <person name="Maumus F."/>
            <person name="Otillar R.P."/>
            <person name="Rayko E."/>
            <person name="Salamov A."/>
            <person name="Vandepoele K."/>
            <person name="Beszteri B."/>
            <person name="Gruber A."/>
            <person name="Heijde M."/>
            <person name="Katinka M."/>
            <person name="Mock T."/>
            <person name="Valentin K."/>
            <person name="Verret F."/>
            <person name="Berges J.A."/>
            <person name="Brownlee C."/>
            <person name="Cadoret J.P."/>
            <person name="Chiovitti A."/>
            <person name="Choi C.J."/>
            <person name="Coesel S."/>
            <person name="De Martino A."/>
            <person name="Detter J.C."/>
            <person name="Durkin C."/>
            <person name="Falciatore A."/>
            <person name="Fournet J."/>
            <person name="Haruta M."/>
            <person name="Huysman M.J."/>
            <person name="Jenkins B.D."/>
            <person name="Jiroutova K."/>
            <person name="Jorgensen R.E."/>
            <person name="Joubert Y."/>
            <person name="Kaplan A."/>
            <person name="Kroger N."/>
            <person name="Kroth P.G."/>
            <person name="La Roche J."/>
            <person name="Lindquist E."/>
            <person name="Lommer M."/>
            <person name="Martin-Jezequel V."/>
            <person name="Lopez P.J."/>
            <person name="Lucas S."/>
            <person name="Mangogna M."/>
            <person name="McGinnis K."/>
            <person name="Medlin L.K."/>
            <person name="Montsant A."/>
            <person name="Oudot-Le Secq M.P."/>
            <person name="Napoli C."/>
            <person name="Obornik M."/>
            <person name="Parker M.S."/>
            <person name="Petit J.L."/>
            <person name="Porcel B.M."/>
            <person name="Poulsen N."/>
            <person name="Robison M."/>
            <person name="Rychlewski L."/>
            <person name="Rynearson T.A."/>
            <person name="Schmutz J."/>
            <person name="Shapiro H."/>
            <person name="Siaut M."/>
            <person name="Stanley M."/>
            <person name="Sussman M.R."/>
            <person name="Taylor A.R."/>
            <person name="Vardi A."/>
            <person name="von Dassow P."/>
            <person name="Vyverman W."/>
            <person name="Willis A."/>
            <person name="Wyrwicz L.S."/>
            <person name="Rokhsar D.S."/>
            <person name="Weissenbach J."/>
            <person name="Armbrust E.V."/>
            <person name="Green B.R."/>
            <person name="Van de Peer Y."/>
            <person name="Grigoriev I.V."/>
        </authorList>
    </citation>
    <scope>NUCLEOTIDE SEQUENCE [LARGE SCALE GENOMIC DNA]</scope>
    <source>
        <strain evidence="2 3">CCMP1335</strain>
    </source>
</reference>
<dbReference type="EMBL" id="CP001160">
    <property type="protein sequence ID" value="ACI65055.1"/>
    <property type="molecule type" value="Genomic_DNA"/>
</dbReference>
<dbReference type="AlphaFoldDB" id="B5YNW4"/>
<accession>B5YNW4</accession>
<dbReference type="InParanoid" id="B5YNW4"/>
<evidence type="ECO:0000313" key="2">
    <source>
        <dbReference type="EMBL" id="ACI65055.1"/>
    </source>
</evidence>
<evidence type="ECO:0000256" key="1">
    <source>
        <dbReference type="SAM" id="SignalP"/>
    </source>
</evidence>
<sequence>MRAIVLPALLSSLAAAASSSVTSIDELGDNLEVVSSTPFDRFGYADDEVESEVHYEAIDNPRNLFDEIVNHDAPRNNHNTPTVSSNLRTRQTLSCPSTTQSILLQILTDNYPDDTSWTLQKDNGVTIASSPTNYYQKNTLYNHKYCLDIGREYTLRMEDEWGDGIQKQNGNGGYYSISVERTNGALKKIFTGGRFKKESVDVFAVNANGGSNGGQTLTFSSRMGCPSSKRKAKVDIQLDMYGSETTWKLQGEDGVEYMRNSRVYGASDFESVEKCLPEQKYNLIVFDKVGDGICCQQGQGYYTFSIENEGSYEKLLKGGNFKTTKIVHSIKVVGSTFMSNRDEEWLVAHNTRRKKYHQQYGKKYVPLKWSEGLKQSSAQYAEELLSSCPSPTIIHDPNNAYGENLAKNKGTGGWGDLKPAENVTRSLTKHTALPFTAFSGGQQILPRAAFEEIAAV</sequence>